<dbReference type="AlphaFoldDB" id="A0A0F9BA67"/>
<dbReference type="InterPro" id="IPR013320">
    <property type="entry name" value="ConA-like_dom_sf"/>
</dbReference>
<evidence type="ECO:0000313" key="1">
    <source>
        <dbReference type="EMBL" id="KKL18540.1"/>
    </source>
</evidence>
<dbReference type="Pfam" id="PF13385">
    <property type="entry name" value="Laminin_G_3"/>
    <property type="match status" value="1"/>
</dbReference>
<comment type="caution">
    <text evidence="1">The sequence shown here is derived from an EMBL/GenBank/DDBJ whole genome shotgun (WGS) entry which is preliminary data.</text>
</comment>
<dbReference type="Gene3D" id="2.60.120.200">
    <property type="match status" value="1"/>
</dbReference>
<proteinExistence type="predicted"/>
<feature type="non-terminal residue" evidence="1">
    <location>
        <position position="167"/>
    </location>
</feature>
<dbReference type="EMBL" id="LAZR01038828">
    <property type="protein sequence ID" value="KKL18540.1"/>
    <property type="molecule type" value="Genomic_DNA"/>
</dbReference>
<dbReference type="SUPFAM" id="SSF49899">
    <property type="entry name" value="Concanavalin A-like lectins/glucanases"/>
    <property type="match status" value="1"/>
</dbReference>
<accession>A0A0F9BA67</accession>
<organism evidence="1">
    <name type="scientific">marine sediment metagenome</name>
    <dbReference type="NCBI Taxonomy" id="412755"/>
    <lineage>
        <taxon>unclassified sequences</taxon>
        <taxon>metagenomes</taxon>
        <taxon>ecological metagenomes</taxon>
    </lineage>
</organism>
<protein>
    <recommendedName>
        <fullName evidence="2">LamG-like jellyroll fold domain-containing protein</fullName>
    </recommendedName>
</protein>
<gene>
    <name evidence="1" type="ORF">LCGC14_2474470</name>
</gene>
<name>A0A0F9BA67_9ZZZZ</name>
<reference evidence="1" key="1">
    <citation type="journal article" date="2015" name="Nature">
        <title>Complex archaea that bridge the gap between prokaryotes and eukaryotes.</title>
        <authorList>
            <person name="Spang A."/>
            <person name="Saw J.H."/>
            <person name="Jorgensen S.L."/>
            <person name="Zaremba-Niedzwiedzka K."/>
            <person name="Martijn J."/>
            <person name="Lind A.E."/>
            <person name="van Eijk R."/>
            <person name="Schleper C."/>
            <person name="Guy L."/>
            <person name="Ettema T.J."/>
        </authorList>
    </citation>
    <scope>NUCLEOTIDE SEQUENCE</scope>
</reference>
<sequence>MAAGDIIIVNENSFGKKGNIFDGVDDYVLHDAHAVARVAAADTVGTYTAWIYVDDISSTGTILSAGDNNAAGETLELGLFGGKFVAKLVHGSASQFDVIETTASINSREWTHVAVVQNGTRPTLYVNGKAVAMTDTVSTDLTDWYNKLTLVDKFAIGVLESNNTHTL</sequence>
<evidence type="ECO:0008006" key="2">
    <source>
        <dbReference type="Google" id="ProtNLM"/>
    </source>
</evidence>